<evidence type="ECO:0008006" key="4">
    <source>
        <dbReference type="Google" id="ProtNLM"/>
    </source>
</evidence>
<organism evidence="2 3">
    <name type="scientific">Paenibacillus polygoni</name>
    <dbReference type="NCBI Taxonomy" id="3050112"/>
    <lineage>
        <taxon>Bacteria</taxon>
        <taxon>Bacillati</taxon>
        <taxon>Bacillota</taxon>
        <taxon>Bacilli</taxon>
        <taxon>Bacillales</taxon>
        <taxon>Paenibacillaceae</taxon>
        <taxon>Paenibacillus</taxon>
    </lineage>
</organism>
<dbReference type="EMBL" id="CP127162">
    <property type="protein sequence ID" value="WIV21277.1"/>
    <property type="molecule type" value="Genomic_DNA"/>
</dbReference>
<evidence type="ECO:0000313" key="2">
    <source>
        <dbReference type="EMBL" id="WIV21277.1"/>
    </source>
</evidence>
<keyword evidence="1" id="KW-0472">Membrane</keyword>
<keyword evidence="1" id="KW-0812">Transmembrane</keyword>
<keyword evidence="3" id="KW-1185">Reference proteome</keyword>
<accession>A0ABY8X6W4</accession>
<name>A0ABY8X6W4_9BACL</name>
<sequence length="270" mass="30805">MNNEQKVDQLIKCMQSQSTSLPDMDVKDRVMDRVRSFHRFHYTKDLGRKIWKYPVWLTAAALLFVTTVSVSAATYFTTDWNGIQVRTDGSTQASTPNASAGSKAPFKMQLDEAIAKMSDTWKVVSIEEAEEQMDFTALRPKMIDSNYSLSESFGVLTHDTNYRVKSADEWWLGGIYDVFRLDQNDIVVKQNLDPAMTQSIRDEKTMALTFQDASWENIEIANDALAMYTTTGDENLLIVHYKNSHRQVISIELQGDVTKEELIQLAKSYL</sequence>
<feature type="transmembrane region" description="Helical" evidence="1">
    <location>
        <begin position="53"/>
        <end position="76"/>
    </location>
</feature>
<proteinExistence type="predicted"/>
<dbReference type="Proteomes" id="UP001236415">
    <property type="component" value="Chromosome"/>
</dbReference>
<evidence type="ECO:0000313" key="3">
    <source>
        <dbReference type="Proteomes" id="UP001236415"/>
    </source>
</evidence>
<reference evidence="2 3" key="1">
    <citation type="submission" date="2023-06" db="EMBL/GenBank/DDBJ databases">
        <title>Paenibacillus polygonum sp. nov., an endophytic bacterium, isolated from Polygonum lapathifolium L. in Nanji Wetland National Nature Reserve, South of Poyang Lake, Jiangxi Province, China.</title>
        <authorList>
            <person name="Yu Z."/>
        </authorList>
    </citation>
    <scope>NUCLEOTIDE SEQUENCE [LARGE SCALE GENOMIC DNA]</scope>
    <source>
        <strain evidence="2 3">C31</strain>
    </source>
</reference>
<protein>
    <recommendedName>
        <fullName evidence="4">DUF4367 domain-containing protein</fullName>
    </recommendedName>
</protein>
<evidence type="ECO:0000256" key="1">
    <source>
        <dbReference type="SAM" id="Phobius"/>
    </source>
</evidence>
<dbReference type="RefSeq" id="WP_285748878.1">
    <property type="nucleotide sequence ID" value="NZ_CP127162.1"/>
</dbReference>
<keyword evidence="1" id="KW-1133">Transmembrane helix</keyword>
<gene>
    <name evidence="2" type="ORF">QPK24_11640</name>
</gene>